<evidence type="ECO:0000256" key="14">
    <source>
        <dbReference type="ARBA" id="ARBA00023170"/>
    </source>
</evidence>
<name>A2DWD9_TRIV3</name>
<dbReference type="InParanoid" id="A2DWD9"/>
<dbReference type="AlphaFoldDB" id="A2DWD9"/>
<dbReference type="InterPro" id="IPR055163">
    <property type="entry name" value="ALK/LTK-like_GRD"/>
</dbReference>
<keyword evidence="18" id="KW-1185">Reference proteome</keyword>
<dbReference type="STRING" id="5722.A2DWD9"/>
<sequence length="315" mass="33384">MNFYYQNNPNNELHSFRLSKGTWLFRIWGAQGGYLKNSDSGLGAYSEGIFKAENDITLYYFVGQQGKCSSTSIKNTKNFSGGNNFIGTQSLPSCTGGEATFICKDKYAENILLISGAGGGSGYWQYESYGVDKEFYGGFGGPFAGDSDGSAYDMPDEDAKKVRGKGATFSRPGEGGIYLGAKGFGKASGDHGEYLRGGGGKTTAGASAGGGGCGYYGGGGGADVSGGGGGSSFASYEMYNVILLGGNKYFLSPNDELKKGNRGNGAIKIELSNPYTIERAESKIINYSLICRNNHKISFYMLLHLSIQFLSLGLF</sequence>
<dbReference type="KEGG" id="tva:4773281"/>
<keyword evidence="8" id="KW-0418">Kinase</keyword>
<dbReference type="Proteomes" id="UP000001542">
    <property type="component" value="Unassembled WGS sequence"/>
</dbReference>
<keyword evidence="15" id="KW-0325">Glycoprotein</keyword>
<evidence type="ECO:0000256" key="8">
    <source>
        <dbReference type="ARBA" id="ARBA00022777"/>
    </source>
</evidence>
<evidence type="ECO:0000256" key="13">
    <source>
        <dbReference type="ARBA" id="ARBA00023157"/>
    </source>
</evidence>
<dbReference type="RefSeq" id="XP_001327502.1">
    <property type="nucleotide sequence ID" value="XM_001327467.1"/>
</dbReference>
<keyword evidence="6" id="KW-0732">Signal</keyword>
<proteinExistence type="predicted"/>
<keyword evidence="7" id="KW-0547">Nucleotide-binding</keyword>
<evidence type="ECO:0000313" key="17">
    <source>
        <dbReference type="EMBL" id="EAY15279.1"/>
    </source>
</evidence>
<dbReference type="VEuPathDB" id="TrichDB:TVAGG3_0278860"/>
<keyword evidence="5" id="KW-0812">Transmembrane</keyword>
<keyword evidence="14" id="KW-0675">Receptor</keyword>
<reference evidence="17" key="1">
    <citation type="submission" date="2006-10" db="EMBL/GenBank/DDBJ databases">
        <authorList>
            <person name="Amadeo P."/>
            <person name="Zhao Q."/>
            <person name="Wortman J."/>
            <person name="Fraser-Liggett C."/>
            <person name="Carlton J."/>
        </authorList>
    </citation>
    <scope>NUCLEOTIDE SEQUENCE</scope>
    <source>
        <strain evidence="17">G3</strain>
    </source>
</reference>
<dbReference type="SMR" id="A2DWD9"/>
<dbReference type="VEuPathDB" id="TrichDB:TVAG_394220"/>
<accession>A2DWD9</accession>
<evidence type="ECO:0000256" key="15">
    <source>
        <dbReference type="ARBA" id="ARBA00023180"/>
    </source>
</evidence>
<comment type="subcellular location">
    <subcellularLocation>
        <location evidence="1">Cell membrane</location>
        <topology evidence="1">Single-pass type I membrane protein</topology>
    </subcellularLocation>
</comment>
<dbReference type="GO" id="GO:0005524">
    <property type="term" value="F:ATP binding"/>
    <property type="evidence" value="ECO:0007669"/>
    <property type="project" value="UniProtKB-KW"/>
</dbReference>
<keyword evidence="9" id="KW-0067">ATP-binding</keyword>
<protein>
    <recommendedName>
        <fullName evidence="2">receptor protein-tyrosine kinase</fullName>
        <ecNumber evidence="2">2.7.10.1</ecNumber>
    </recommendedName>
</protein>
<evidence type="ECO:0000256" key="9">
    <source>
        <dbReference type="ARBA" id="ARBA00022840"/>
    </source>
</evidence>
<evidence type="ECO:0000256" key="1">
    <source>
        <dbReference type="ARBA" id="ARBA00004251"/>
    </source>
</evidence>
<keyword evidence="12" id="KW-0829">Tyrosine-protein kinase</keyword>
<evidence type="ECO:0000256" key="4">
    <source>
        <dbReference type="ARBA" id="ARBA00022679"/>
    </source>
</evidence>
<dbReference type="GO" id="GO:0004714">
    <property type="term" value="F:transmembrane receptor protein tyrosine kinase activity"/>
    <property type="evidence" value="ECO:0007669"/>
    <property type="project" value="UniProtKB-EC"/>
</dbReference>
<feature type="domain" description="ALK/LTK-like glycine-rich" evidence="16">
    <location>
        <begin position="15"/>
        <end position="271"/>
    </location>
</feature>
<evidence type="ECO:0000256" key="11">
    <source>
        <dbReference type="ARBA" id="ARBA00023136"/>
    </source>
</evidence>
<dbReference type="Pfam" id="PF12810">
    <property type="entry name" value="ALK_LTK_GRD"/>
    <property type="match status" value="1"/>
</dbReference>
<gene>
    <name evidence="17" type="ORF">TVAG_394220</name>
</gene>
<dbReference type="EMBL" id="DS113258">
    <property type="protein sequence ID" value="EAY15279.1"/>
    <property type="molecule type" value="Genomic_DNA"/>
</dbReference>
<dbReference type="GO" id="GO:0005886">
    <property type="term" value="C:plasma membrane"/>
    <property type="evidence" value="ECO:0007669"/>
    <property type="project" value="UniProtKB-SubCell"/>
</dbReference>
<keyword evidence="3" id="KW-1003">Cell membrane</keyword>
<keyword evidence="13" id="KW-1015">Disulfide bond</keyword>
<evidence type="ECO:0000313" key="18">
    <source>
        <dbReference type="Proteomes" id="UP000001542"/>
    </source>
</evidence>
<keyword evidence="10" id="KW-1133">Transmembrane helix</keyword>
<reference evidence="17" key="2">
    <citation type="journal article" date="2007" name="Science">
        <title>Draft genome sequence of the sexually transmitted pathogen Trichomonas vaginalis.</title>
        <authorList>
            <person name="Carlton J.M."/>
            <person name="Hirt R.P."/>
            <person name="Silva J.C."/>
            <person name="Delcher A.L."/>
            <person name="Schatz M."/>
            <person name="Zhao Q."/>
            <person name="Wortman J.R."/>
            <person name="Bidwell S.L."/>
            <person name="Alsmark U.C.M."/>
            <person name="Besteiro S."/>
            <person name="Sicheritz-Ponten T."/>
            <person name="Noel C.J."/>
            <person name="Dacks J.B."/>
            <person name="Foster P.G."/>
            <person name="Simillion C."/>
            <person name="Van de Peer Y."/>
            <person name="Miranda-Saavedra D."/>
            <person name="Barton G.J."/>
            <person name="Westrop G.D."/>
            <person name="Mueller S."/>
            <person name="Dessi D."/>
            <person name="Fiori P.L."/>
            <person name="Ren Q."/>
            <person name="Paulsen I."/>
            <person name="Zhang H."/>
            <person name="Bastida-Corcuera F.D."/>
            <person name="Simoes-Barbosa A."/>
            <person name="Brown M.T."/>
            <person name="Hayes R.D."/>
            <person name="Mukherjee M."/>
            <person name="Okumura C.Y."/>
            <person name="Schneider R."/>
            <person name="Smith A.J."/>
            <person name="Vanacova S."/>
            <person name="Villalvazo M."/>
            <person name="Haas B.J."/>
            <person name="Pertea M."/>
            <person name="Feldblyum T.V."/>
            <person name="Utterback T.R."/>
            <person name="Shu C.L."/>
            <person name="Osoegawa K."/>
            <person name="de Jong P.J."/>
            <person name="Hrdy I."/>
            <person name="Horvathova L."/>
            <person name="Zubacova Z."/>
            <person name="Dolezal P."/>
            <person name="Malik S.B."/>
            <person name="Logsdon J.M. Jr."/>
            <person name="Henze K."/>
            <person name="Gupta A."/>
            <person name="Wang C.C."/>
            <person name="Dunne R.L."/>
            <person name="Upcroft J.A."/>
            <person name="Upcroft P."/>
            <person name="White O."/>
            <person name="Salzberg S.L."/>
            <person name="Tang P."/>
            <person name="Chiu C.-H."/>
            <person name="Lee Y.-S."/>
            <person name="Embley T.M."/>
            <person name="Coombs G.H."/>
            <person name="Mottram J.C."/>
            <person name="Tachezy J."/>
            <person name="Fraser-Liggett C.M."/>
            <person name="Johnson P.J."/>
        </authorList>
    </citation>
    <scope>NUCLEOTIDE SEQUENCE [LARGE SCALE GENOMIC DNA]</scope>
    <source>
        <strain evidence="17">G3</strain>
    </source>
</reference>
<evidence type="ECO:0000256" key="7">
    <source>
        <dbReference type="ARBA" id="ARBA00022741"/>
    </source>
</evidence>
<keyword evidence="11" id="KW-0472">Membrane</keyword>
<keyword evidence="4" id="KW-0808">Transferase</keyword>
<evidence type="ECO:0000256" key="2">
    <source>
        <dbReference type="ARBA" id="ARBA00011902"/>
    </source>
</evidence>
<evidence type="ECO:0000256" key="6">
    <source>
        <dbReference type="ARBA" id="ARBA00022729"/>
    </source>
</evidence>
<evidence type="ECO:0000256" key="12">
    <source>
        <dbReference type="ARBA" id="ARBA00023137"/>
    </source>
</evidence>
<evidence type="ECO:0000256" key="10">
    <source>
        <dbReference type="ARBA" id="ARBA00022989"/>
    </source>
</evidence>
<evidence type="ECO:0000256" key="3">
    <source>
        <dbReference type="ARBA" id="ARBA00022475"/>
    </source>
</evidence>
<organism evidence="17 18">
    <name type="scientific">Trichomonas vaginalis (strain ATCC PRA-98 / G3)</name>
    <dbReference type="NCBI Taxonomy" id="412133"/>
    <lineage>
        <taxon>Eukaryota</taxon>
        <taxon>Metamonada</taxon>
        <taxon>Parabasalia</taxon>
        <taxon>Trichomonadida</taxon>
        <taxon>Trichomonadidae</taxon>
        <taxon>Trichomonas</taxon>
    </lineage>
</organism>
<evidence type="ECO:0000256" key="5">
    <source>
        <dbReference type="ARBA" id="ARBA00022692"/>
    </source>
</evidence>
<dbReference type="EC" id="2.7.10.1" evidence="2"/>
<evidence type="ECO:0000259" key="16">
    <source>
        <dbReference type="Pfam" id="PF12810"/>
    </source>
</evidence>